<dbReference type="PANTHER" id="PTHR12526:SF637">
    <property type="entry name" value="GLYCOSYLTRANSFERASE EPSF-RELATED"/>
    <property type="match status" value="1"/>
</dbReference>
<sequence length="273" mass="29159">MLDPWALRNSAWKKKLALAFYERRNLEGAACLHALTASEAASIRALGLSNPVALIPNGVDLPPPDASWPRPAVLGDDDRAVMLFLGRLHPKKGLRETLLAWARLKHRAPATAARWRLVLAGWDDGGHASGLTALAADLGLADDVLFPGPLFGDEKAAMLAHAQAFILASYSEGLPMAVLEAWANWLPVFMTAACNLPEGFAAGAAVEITTDPDDIAEVLATHLGSPTDLAIVGSRGRELVETRFTWDRVADDLLAVYGWLVRGTNMPACVATA</sequence>
<dbReference type="Proteomes" id="UP000266934">
    <property type="component" value="Chromosome"/>
</dbReference>
<evidence type="ECO:0000259" key="2">
    <source>
        <dbReference type="Pfam" id="PF13579"/>
    </source>
</evidence>
<dbReference type="EMBL" id="AP018907">
    <property type="protein sequence ID" value="BBF93874.1"/>
    <property type="molecule type" value="Genomic_DNA"/>
</dbReference>
<gene>
    <name evidence="3" type="ORF">BLTE_25590</name>
</gene>
<dbReference type="SUPFAM" id="SSF53756">
    <property type="entry name" value="UDP-Glycosyltransferase/glycogen phosphorylase"/>
    <property type="match status" value="1"/>
</dbReference>
<dbReference type="Pfam" id="PF00534">
    <property type="entry name" value="Glycos_transf_1"/>
    <property type="match status" value="1"/>
</dbReference>
<evidence type="ECO:0000313" key="4">
    <source>
        <dbReference type="Proteomes" id="UP000266934"/>
    </source>
</evidence>
<dbReference type="Gene3D" id="3.40.50.2000">
    <property type="entry name" value="Glycogen Phosphorylase B"/>
    <property type="match status" value="2"/>
</dbReference>
<dbReference type="Pfam" id="PF13579">
    <property type="entry name" value="Glyco_trans_4_4"/>
    <property type="match status" value="1"/>
</dbReference>
<reference evidence="3 4" key="1">
    <citation type="submission" date="2018-08" db="EMBL/GenBank/DDBJ databases">
        <title>Complete genome sequencing of Blastochloris tepida GI.</title>
        <authorList>
            <person name="Tsukatani Y."/>
            <person name="Mori H."/>
        </authorList>
    </citation>
    <scope>NUCLEOTIDE SEQUENCE [LARGE SCALE GENOMIC DNA]</scope>
    <source>
        <strain evidence="3 4">GI</strain>
    </source>
</reference>
<feature type="domain" description="Glycosyltransferase subfamily 4-like N-terminal" evidence="2">
    <location>
        <begin position="8"/>
        <end position="58"/>
    </location>
</feature>
<evidence type="ECO:0000259" key="1">
    <source>
        <dbReference type="Pfam" id="PF00534"/>
    </source>
</evidence>
<dbReference type="PANTHER" id="PTHR12526">
    <property type="entry name" value="GLYCOSYLTRANSFERASE"/>
    <property type="match status" value="1"/>
</dbReference>
<feature type="domain" description="Glycosyl transferase family 1" evidence="1">
    <location>
        <begin position="76"/>
        <end position="227"/>
    </location>
</feature>
<protein>
    <submittedName>
        <fullName evidence="3">Uncharacterized protein</fullName>
    </submittedName>
</protein>
<dbReference type="GO" id="GO:0016757">
    <property type="term" value="F:glycosyltransferase activity"/>
    <property type="evidence" value="ECO:0007669"/>
    <property type="project" value="InterPro"/>
</dbReference>
<dbReference type="InterPro" id="IPR028098">
    <property type="entry name" value="Glyco_trans_4-like_N"/>
</dbReference>
<dbReference type="AlphaFoldDB" id="A0A348G2U1"/>
<dbReference type="KEGG" id="blag:BLTE_25590"/>
<name>A0A348G2U1_9HYPH</name>
<evidence type="ECO:0000313" key="3">
    <source>
        <dbReference type="EMBL" id="BBF93874.1"/>
    </source>
</evidence>
<dbReference type="InterPro" id="IPR001296">
    <property type="entry name" value="Glyco_trans_1"/>
</dbReference>
<organism evidence="3 4">
    <name type="scientific">Blastochloris tepida</name>
    <dbReference type="NCBI Taxonomy" id="2233851"/>
    <lineage>
        <taxon>Bacteria</taxon>
        <taxon>Pseudomonadati</taxon>
        <taxon>Pseudomonadota</taxon>
        <taxon>Alphaproteobacteria</taxon>
        <taxon>Hyphomicrobiales</taxon>
        <taxon>Blastochloridaceae</taxon>
        <taxon>Blastochloris</taxon>
    </lineage>
</organism>
<accession>A0A348G2U1</accession>
<keyword evidence="4" id="KW-1185">Reference proteome</keyword>
<proteinExistence type="predicted"/>